<dbReference type="EMBL" id="ML975252">
    <property type="protein sequence ID" value="KAF1838384.1"/>
    <property type="molecule type" value="Genomic_DNA"/>
</dbReference>
<dbReference type="Pfam" id="PF00106">
    <property type="entry name" value="adh_short"/>
    <property type="match status" value="1"/>
</dbReference>
<name>A0A6A5KV00_9PLEO</name>
<evidence type="ECO:0000256" key="3">
    <source>
        <dbReference type="ARBA" id="ARBA00023002"/>
    </source>
</evidence>
<dbReference type="InterPro" id="IPR036291">
    <property type="entry name" value="NAD(P)-bd_dom_sf"/>
</dbReference>
<organism evidence="4 5">
    <name type="scientific">Decorospora gaudefroyi</name>
    <dbReference type="NCBI Taxonomy" id="184978"/>
    <lineage>
        <taxon>Eukaryota</taxon>
        <taxon>Fungi</taxon>
        <taxon>Dikarya</taxon>
        <taxon>Ascomycota</taxon>
        <taxon>Pezizomycotina</taxon>
        <taxon>Dothideomycetes</taxon>
        <taxon>Pleosporomycetidae</taxon>
        <taxon>Pleosporales</taxon>
        <taxon>Pleosporineae</taxon>
        <taxon>Pleosporaceae</taxon>
        <taxon>Decorospora</taxon>
    </lineage>
</organism>
<dbReference type="PRINTS" id="PR00081">
    <property type="entry name" value="GDHRDH"/>
</dbReference>
<sequence>MGNQWSQMFPPAATFTEASVPDLKGKVYIVTGANTGLGKELARLLYSRNGTVYVAARSSEKANAAMTWIKEQHGSSQGALHYLHLDLNDLEGIKPSVEAFLAKETRLDVLWNNAGVMMPPQGSKTKQGYELQLGTNCVAPFLFTKLLTPLLVKTARREQSGSVRVVWVSSSAAHLGAPTGGVDMQNLDYKTEQHAGLKYSVSKGGNVLHALEFQRRYGEEGLVSVVLNPGNLETELLRYTSVLQRLVLRLILYPVVNGAYTELFAGLAPGVAAIKTGEWVVPWGRITPLRNDYWSEEGEKNAKVFWEWSEEQVERYT</sequence>
<dbReference type="OrthoDB" id="191139at2759"/>
<dbReference type="Gene3D" id="3.40.50.720">
    <property type="entry name" value="NAD(P)-binding Rossmann-like Domain"/>
    <property type="match status" value="1"/>
</dbReference>
<accession>A0A6A5KV00</accession>
<dbReference type="InterPro" id="IPR002347">
    <property type="entry name" value="SDR_fam"/>
</dbReference>
<keyword evidence="5" id="KW-1185">Reference proteome</keyword>
<dbReference type="PANTHER" id="PTHR24320">
    <property type="entry name" value="RETINOL DEHYDROGENASE"/>
    <property type="match status" value="1"/>
</dbReference>
<dbReference type="PANTHER" id="PTHR24320:SF236">
    <property type="entry name" value="SHORT-CHAIN DEHYDROGENASE-RELATED"/>
    <property type="match status" value="1"/>
</dbReference>
<gene>
    <name evidence="4" type="ORF">BDW02DRAFT_564985</name>
</gene>
<dbReference type="GO" id="GO:0016491">
    <property type="term" value="F:oxidoreductase activity"/>
    <property type="evidence" value="ECO:0007669"/>
    <property type="project" value="UniProtKB-KW"/>
</dbReference>
<evidence type="ECO:0000313" key="5">
    <source>
        <dbReference type="Proteomes" id="UP000800040"/>
    </source>
</evidence>
<evidence type="ECO:0000256" key="1">
    <source>
        <dbReference type="ARBA" id="ARBA00006484"/>
    </source>
</evidence>
<proteinExistence type="inferred from homology"/>
<evidence type="ECO:0000256" key="2">
    <source>
        <dbReference type="ARBA" id="ARBA00022857"/>
    </source>
</evidence>
<protein>
    <submittedName>
        <fullName evidence="4">Retinol dehydrogenase 12</fullName>
    </submittedName>
</protein>
<dbReference type="AlphaFoldDB" id="A0A6A5KV00"/>
<dbReference type="Proteomes" id="UP000800040">
    <property type="component" value="Unassembled WGS sequence"/>
</dbReference>
<dbReference type="SUPFAM" id="SSF51735">
    <property type="entry name" value="NAD(P)-binding Rossmann-fold domains"/>
    <property type="match status" value="1"/>
</dbReference>
<evidence type="ECO:0000313" key="4">
    <source>
        <dbReference type="EMBL" id="KAF1838384.1"/>
    </source>
</evidence>
<reference evidence="4" key="1">
    <citation type="submission" date="2020-01" db="EMBL/GenBank/DDBJ databases">
        <authorList>
            <consortium name="DOE Joint Genome Institute"/>
            <person name="Haridas S."/>
            <person name="Albert R."/>
            <person name="Binder M."/>
            <person name="Bloem J."/>
            <person name="Labutti K."/>
            <person name="Salamov A."/>
            <person name="Andreopoulos B."/>
            <person name="Baker S.E."/>
            <person name="Barry K."/>
            <person name="Bills G."/>
            <person name="Bluhm B.H."/>
            <person name="Cannon C."/>
            <person name="Castanera R."/>
            <person name="Culley D.E."/>
            <person name="Daum C."/>
            <person name="Ezra D."/>
            <person name="Gonzalez J.B."/>
            <person name="Henrissat B."/>
            <person name="Kuo A."/>
            <person name="Liang C."/>
            <person name="Lipzen A."/>
            <person name="Lutzoni F."/>
            <person name="Magnuson J."/>
            <person name="Mondo S."/>
            <person name="Nolan M."/>
            <person name="Ohm R."/>
            <person name="Pangilinan J."/>
            <person name="Park H.-J."/>
            <person name="Ramirez L."/>
            <person name="Alfaro M."/>
            <person name="Sun H."/>
            <person name="Tritt A."/>
            <person name="Yoshinaga Y."/>
            <person name="Zwiers L.-H."/>
            <person name="Turgeon B.G."/>
            <person name="Goodwin S.B."/>
            <person name="Spatafora J.W."/>
            <person name="Crous P.W."/>
            <person name="Grigoriev I.V."/>
        </authorList>
    </citation>
    <scope>NUCLEOTIDE SEQUENCE</scope>
    <source>
        <strain evidence="4">P77</strain>
    </source>
</reference>
<keyword evidence="2" id="KW-0521">NADP</keyword>
<comment type="similarity">
    <text evidence="1">Belongs to the short-chain dehydrogenases/reductases (SDR) family.</text>
</comment>
<keyword evidence="3" id="KW-0560">Oxidoreductase</keyword>